<feature type="compositionally biased region" description="Polar residues" evidence="1">
    <location>
        <begin position="24"/>
        <end position="53"/>
    </location>
</feature>
<organism evidence="4 5">
    <name type="scientific">Russula ochroleuca</name>
    <dbReference type="NCBI Taxonomy" id="152965"/>
    <lineage>
        <taxon>Eukaryota</taxon>
        <taxon>Fungi</taxon>
        <taxon>Dikarya</taxon>
        <taxon>Basidiomycota</taxon>
        <taxon>Agaricomycotina</taxon>
        <taxon>Agaricomycetes</taxon>
        <taxon>Russulales</taxon>
        <taxon>Russulaceae</taxon>
        <taxon>Russula</taxon>
    </lineage>
</organism>
<evidence type="ECO:0000313" key="3">
    <source>
        <dbReference type="EMBL" id="KAF8462502.1"/>
    </source>
</evidence>
<feature type="transmembrane region" description="Helical" evidence="2">
    <location>
        <begin position="434"/>
        <end position="453"/>
    </location>
</feature>
<dbReference type="Proteomes" id="UP000759537">
    <property type="component" value="Unassembled WGS sequence"/>
</dbReference>
<dbReference type="EMBL" id="WHVB01000001">
    <property type="protein sequence ID" value="KAF8486829.1"/>
    <property type="molecule type" value="Genomic_DNA"/>
</dbReference>
<feature type="compositionally biased region" description="Polar residues" evidence="1">
    <location>
        <begin position="286"/>
        <end position="298"/>
    </location>
</feature>
<proteinExistence type="predicted"/>
<evidence type="ECO:0000313" key="4">
    <source>
        <dbReference type="EMBL" id="KAF8486829.1"/>
    </source>
</evidence>
<keyword evidence="2" id="KW-0472">Membrane</keyword>
<feature type="region of interest" description="Disordered" evidence="1">
    <location>
        <begin position="274"/>
        <end position="298"/>
    </location>
</feature>
<dbReference type="AlphaFoldDB" id="A0A9P5TDK3"/>
<reference evidence="4" key="2">
    <citation type="journal article" date="2020" name="Nat. Commun.">
        <title>Large-scale genome sequencing of mycorrhizal fungi provides insights into the early evolution of symbiotic traits.</title>
        <authorList>
            <person name="Miyauchi S."/>
            <person name="Kiss E."/>
            <person name="Kuo A."/>
            <person name="Drula E."/>
            <person name="Kohler A."/>
            <person name="Sanchez-Garcia M."/>
            <person name="Morin E."/>
            <person name="Andreopoulos B."/>
            <person name="Barry K.W."/>
            <person name="Bonito G."/>
            <person name="Buee M."/>
            <person name="Carver A."/>
            <person name="Chen C."/>
            <person name="Cichocki N."/>
            <person name="Clum A."/>
            <person name="Culley D."/>
            <person name="Crous P.W."/>
            <person name="Fauchery L."/>
            <person name="Girlanda M."/>
            <person name="Hayes R.D."/>
            <person name="Keri Z."/>
            <person name="LaButti K."/>
            <person name="Lipzen A."/>
            <person name="Lombard V."/>
            <person name="Magnuson J."/>
            <person name="Maillard F."/>
            <person name="Murat C."/>
            <person name="Nolan M."/>
            <person name="Ohm R.A."/>
            <person name="Pangilinan J."/>
            <person name="Pereira M.F."/>
            <person name="Perotto S."/>
            <person name="Peter M."/>
            <person name="Pfister S."/>
            <person name="Riley R."/>
            <person name="Sitrit Y."/>
            <person name="Stielow J.B."/>
            <person name="Szollosi G."/>
            <person name="Zifcakova L."/>
            <person name="Stursova M."/>
            <person name="Spatafora J.W."/>
            <person name="Tedersoo L."/>
            <person name="Vaario L.M."/>
            <person name="Yamada A."/>
            <person name="Yan M."/>
            <person name="Wang P."/>
            <person name="Xu J."/>
            <person name="Bruns T."/>
            <person name="Baldrian P."/>
            <person name="Vilgalys R."/>
            <person name="Dunand C."/>
            <person name="Henrissat B."/>
            <person name="Grigoriev I.V."/>
            <person name="Hibbett D."/>
            <person name="Nagy L.G."/>
            <person name="Martin F.M."/>
        </authorList>
    </citation>
    <scope>NUCLEOTIDE SEQUENCE</scope>
    <source>
        <strain evidence="4">Prilba</strain>
    </source>
</reference>
<feature type="transmembrane region" description="Helical" evidence="2">
    <location>
        <begin position="465"/>
        <end position="489"/>
    </location>
</feature>
<accession>A0A9P5TDK3</accession>
<keyword evidence="2" id="KW-1133">Transmembrane helix</keyword>
<feature type="region of interest" description="Disordered" evidence="1">
    <location>
        <begin position="1"/>
        <end position="53"/>
    </location>
</feature>
<evidence type="ECO:0000256" key="2">
    <source>
        <dbReference type="SAM" id="Phobius"/>
    </source>
</evidence>
<evidence type="ECO:0000256" key="1">
    <source>
        <dbReference type="SAM" id="MobiDB-lite"/>
    </source>
</evidence>
<feature type="transmembrane region" description="Helical" evidence="2">
    <location>
        <begin position="115"/>
        <end position="138"/>
    </location>
</feature>
<feature type="transmembrane region" description="Helical" evidence="2">
    <location>
        <begin position="394"/>
        <end position="414"/>
    </location>
</feature>
<evidence type="ECO:0000313" key="5">
    <source>
        <dbReference type="Proteomes" id="UP000759537"/>
    </source>
</evidence>
<gene>
    <name evidence="4" type="ORF">DFH94DRAFT_700984</name>
    <name evidence="3" type="ORF">DFH94DRAFT_788003</name>
</gene>
<keyword evidence="2" id="KW-0812">Transmembrane</keyword>
<sequence length="493" mass="52810">MATGRLGRLLKTRSGAESKGKSPVVSSEPTPSKQKPTLNIDTHPLNTAGTRQSYGAIGERQTVGGLSLLKNDDLETYRSGHVLFDVPEEVDDQDLEALLEEEGLYLGSYEHLVRVYTIVPITSLLVWLLFALIPLLIRTGHSPTTPHAPYFPTPLPELLLSISFFTLSHVLDPYLFALASWLLPHPTATSALGTALHVIVRNALRTGAFPMLALATPGGAATFSAPAFRCVWWLALGWSVAEVTAGIAQGYETLALYRDVLVPEGDARELVASAPVAVTTGPPKNGASNGGSDSTSSLRVADERLRESLSRGEDGGPAVEVAGSPVRERLQQQQQQQASSRSSWMAAADDAEIQLEVDNDFDALVAFKAREELEELYGFPAVCIPVLVSCLLRIASILLSLGAVLLLSAGYLTSPLASPPTAEYAVMRTIPPSWTNNLFWGTFLGVCGVNWGLSMLHTPVFLPRVGVHVVAYLGFSVGLGMLFTGLGVWDALS</sequence>
<name>A0A9P5TDK3_9AGAM</name>
<dbReference type="EMBL" id="WHVB01000089">
    <property type="protein sequence ID" value="KAF8462502.1"/>
    <property type="molecule type" value="Genomic_DNA"/>
</dbReference>
<dbReference type="OrthoDB" id="3364069at2759"/>
<comment type="caution">
    <text evidence="4">The sequence shown here is derived from an EMBL/GenBank/DDBJ whole genome shotgun (WGS) entry which is preliminary data.</text>
</comment>
<keyword evidence="5" id="KW-1185">Reference proteome</keyword>
<protein>
    <submittedName>
        <fullName evidence="4">Uncharacterized protein</fullName>
    </submittedName>
</protein>
<reference evidence="4" key="1">
    <citation type="submission" date="2019-10" db="EMBL/GenBank/DDBJ databases">
        <authorList>
            <consortium name="DOE Joint Genome Institute"/>
            <person name="Kuo A."/>
            <person name="Miyauchi S."/>
            <person name="Kiss E."/>
            <person name="Drula E."/>
            <person name="Kohler A."/>
            <person name="Sanchez-Garcia M."/>
            <person name="Andreopoulos B."/>
            <person name="Barry K.W."/>
            <person name="Bonito G."/>
            <person name="Buee M."/>
            <person name="Carver A."/>
            <person name="Chen C."/>
            <person name="Cichocki N."/>
            <person name="Clum A."/>
            <person name="Culley D."/>
            <person name="Crous P.W."/>
            <person name="Fauchery L."/>
            <person name="Girlanda M."/>
            <person name="Hayes R."/>
            <person name="Keri Z."/>
            <person name="LaButti K."/>
            <person name="Lipzen A."/>
            <person name="Lombard V."/>
            <person name="Magnuson J."/>
            <person name="Maillard F."/>
            <person name="Morin E."/>
            <person name="Murat C."/>
            <person name="Nolan M."/>
            <person name="Ohm R."/>
            <person name="Pangilinan J."/>
            <person name="Pereira M."/>
            <person name="Perotto S."/>
            <person name="Peter M."/>
            <person name="Riley R."/>
            <person name="Sitrit Y."/>
            <person name="Stielow B."/>
            <person name="Szollosi G."/>
            <person name="Zifcakova L."/>
            <person name="Stursova M."/>
            <person name="Spatafora J.W."/>
            <person name="Tedersoo L."/>
            <person name="Vaario L.-M."/>
            <person name="Yamada A."/>
            <person name="Yan M."/>
            <person name="Wang P."/>
            <person name="Xu J."/>
            <person name="Bruns T."/>
            <person name="Baldrian P."/>
            <person name="Vilgalys R."/>
            <person name="Henrissat B."/>
            <person name="Grigoriev I.V."/>
            <person name="Hibbett D."/>
            <person name="Nagy L.G."/>
            <person name="Martin F.M."/>
        </authorList>
    </citation>
    <scope>NUCLEOTIDE SEQUENCE</scope>
    <source>
        <strain evidence="4">Prilba</strain>
    </source>
</reference>